<dbReference type="AlphaFoldDB" id="A0A1E3K472"/>
<dbReference type="EMBL" id="MEKH01000005">
    <property type="protein sequence ID" value="ODO07676.1"/>
    <property type="molecule type" value="Genomic_DNA"/>
</dbReference>
<feature type="region of interest" description="Disordered" evidence="1">
    <location>
        <begin position="52"/>
        <end position="80"/>
    </location>
</feature>
<evidence type="ECO:0000313" key="2">
    <source>
        <dbReference type="EMBL" id="ODO07676.1"/>
    </source>
</evidence>
<feature type="compositionally biased region" description="Basic and acidic residues" evidence="1">
    <location>
        <begin position="1"/>
        <end position="10"/>
    </location>
</feature>
<proteinExistence type="predicted"/>
<accession>A0A1E3K472</accession>
<feature type="region of interest" description="Disordered" evidence="1">
    <location>
        <begin position="98"/>
        <end position="117"/>
    </location>
</feature>
<reference evidence="2 3" key="1">
    <citation type="submission" date="2016-06" db="EMBL/GenBank/DDBJ databases">
        <title>Evolution of pathogenesis and genome organization in the Tremellales.</title>
        <authorList>
            <person name="Cuomo C."/>
            <person name="Litvintseva A."/>
            <person name="Heitman J."/>
            <person name="Chen Y."/>
            <person name="Sun S."/>
            <person name="Springer D."/>
            <person name="Dromer F."/>
            <person name="Young S."/>
            <person name="Zeng Q."/>
            <person name="Chapman S."/>
            <person name="Gujja S."/>
            <person name="Saif S."/>
            <person name="Birren B."/>
        </authorList>
    </citation>
    <scope>NUCLEOTIDE SEQUENCE [LARGE SCALE GENOMIC DNA]</scope>
    <source>
        <strain evidence="2 3">CBS 6273</strain>
    </source>
</reference>
<evidence type="ECO:0000313" key="3">
    <source>
        <dbReference type="Proteomes" id="UP000095149"/>
    </source>
</evidence>
<organism evidence="2 3">
    <name type="scientific">Cryptococcus amylolentus CBS 6273</name>
    <dbReference type="NCBI Taxonomy" id="1296118"/>
    <lineage>
        <taxon>Eukaryota</taxon>
        <taxon>Fungi</taxon>
        <taxon>Dikarya</taxon>
        <taxon>Basidiomycota</taxon>
        <taxon>Agaricomycotina</taxon>
        <taxon>Tremellomycetes</taxon>
        <taxon>Tremellales</taxon>
        <taxon>Cryptococcaceae</taxon>
        <taxon>Cryptococcus</taxon>
    </lineage>
</organism>
<protein>
    <submittedName>
        <fullName evidence="2">Uncharacterized protein</fullName>
    </submittedName>
</protein>
<gene>
    <name evidence="2" type="ORF">I350_03247</name>
</gene>
<name>A0A1E3K472_9TREE</name>
<evidence type="ECO:0000256" key="1">
    <source>
        <dbReference type="SAM" id="MobiDB-lite"/>
    </source>
</evidence>
<comment type="caution">
    <text evidence="2">The sequence shown here is derived from an EMBL/GenBank/DDBJ whole genome shotgun (WGS) entry which is preliminary data.</text>
</comment>
<sequence>MPEQDTRNDFSLEAADTGGIEFRDPSAEALISNVLADPELAYIFDENYRFELPEGQSAPDDGGEGQQQTSPEHDGDQIPQQRLIISRRSTKVDRWLHQLQLTDGGEGGGEETERDDRRAEQNMVILRMRPASGPDWISEASKRNRDIFIQYQGSEEKTVPLSQVSAVVFYHLNDRAALASEVFDHAIEELNTDVSDAMRQTAIKNTKEYADSIHAIQMEGLGIERLDESYDAFRVRTVLISTDLNKGTAQDIQDGSTGTVLPESLLRAVRSCNTAIRQTYDVENWREAVNEEFQELVNEWSDSLEVLRETGMTGLPTSLE</sequence>
<feature type="region of interest" description="Disordered" evidence="1">
    <location>
        <begin position="1"/>
        <end position="22"/>
    </location>
</feature>
<dbReference type="Proteomes" id="UP000095149">
    <property type="component" value="Unassembled WGS sequence"/>
</dbReference>